<dbReference type="RefSeq" id="WP_072908570.1">
    <property type="nucleotide sequence ID" value="NZ_FQZT01000006.1"/>
</dbReference>
<feature type="signal peptide" evidence="1">
    <location>
        <begin position="1"/>
        <end position="25"/>
    </location>
</feature>
<dbReference type="AlphaFoldDB" id="A0A1M6I9F2"/>
<dbReference type="STRING" id="1122189.SAMN02745165_02074"/>
<dbReference type="NCBIfam" id="NF033657">
    <property type="entry name" value="choice_anch_F"/>
    <property type="match status" value="1"/>
</dbReference>
<gene>
    <name evidence="2" type="ORF">SAMN02745165_02074</name>
</gene>
<dbReference type="OrthoDB" id="5398228at2"/>
<reference evidence="2 3" key="1">
    <citation type="submission" date="2016-11" db="EMBL/GenBank/DDBJ databases">
        <authorList>
            <person name="Jaros S."/>
            <person name="Januszkiewicz K."/>
            <person name="Wedrychowicz H."/>
        </authorList>
    </citation>
    <scope>NUCLEOTIDE SEQUENCE [LARGE SCALE GENOMIC DNA]</scope>
    <source>
        <strain evidence="2 3">DSM 5091</strain>
    </source>
</reference>
<organism evidence="2 3">
    <name type="scientific">Malonomonas rubra DSM 5091</name>
    <dbReference type="NCBI Taxonomy" id="1122189"/>
    <lineage>
        <taxon>Bacteria</taxon>
        <taxon>Pseudomonadati</taxon>
        <taxon>Thermodesulfobacteriota</taxon>
        <taxon>Desulfuromonadia</taxon>
        <taxon>Desulfuromonadales</taxon>
        <taxon>Geopsychrobacteraceae</taxon>
        <taxon>Malonomonas</taxon>
    </lineage>
</organism>
<dbReference type="EMBL" id="FQZT01000006">
    <property type="protein sequence ID" value="SHJ31139.1"/>
    <property type="molecule type" value="Genomic_DNA"/>
</dbReference>
<evidence type="ECO:0000313" key="3">
    <source>
        <dbReference type="Proteomes" id="UP000184171"/>
    </source>
</evidence>
<sequence length="480" mass="51443">MKNKRSTKLALALAGLLFTASLSSAAVINEWDMDASGATRVAPTNEVIPAADYPFDPYNYIEPGSLIDPNTGNVAADGFMPSGWAKYVVGSWDLPNGAMTWKERDTQGPGLSVVTGDDVTGDNCIMSAGWNPDSTPDATVMADWWGVDTKQCSDPWQSSKRFKIVSRNLSAPLDLTFNVSDNGQEDIYRVLQKYGNQTGSRVTGYKQQLGFMINGQFVEATPGQGLAYTLKNGTKFDNANPTPSNMANQGELDSLIAHGLFGAPDKHHTSAGYYNPYVRANFGLEAGETFINTTGMHPVHTSLVGEWIPSNDLPGAYYFDMDGIVYTDNALIATCEGTFDEEAGQADPVGTNAGCNGTWVTYRSSYVPVDNGDGTWTIAPSTGIDPLDTSANRTEIPADVLAQWAASPLWIPGYIDDFANVNINSYIAVGNAANWPTADGNGNASFTIRVTPTFDQAVADENSVADDTYILTTDAPTTVL</sequence>
<keyword evidence="3" id="KW-1185">Reference proteome</keyword>
<evidence type="ECO:0000313" key="2">
    <source>
        <dbReference type="EMBL" id="SHJ31139.1"/>
    </source>
</evidence>
<feature type="chain" id="PRO_5012590346" evidence="1">
    <location>
        <begin position="26"/>
        <end position="480"/>
    </location>
</feature>
<proteinExistence type="predicted"/>
<keyword evidence="1" id="KW-0732">Signal</keyword>
<protein>
    <submittedName>
        <fullName evidence="2">Uncharacterized protein</fullName>
    </submittedName>
</protein>
<dbReference type="Proteomes" id="UP000184171">
    <property type="component" value="Unassembled WGS sequence"/>
</dbReference>
<evidence type="ECO:0000256" key="1">
    <source>
        <dbReference type="SAM" id="SignalP"/>
    </source>
</evidence>
<name>A0A1M6I9F2_MALRU</name>
<accession>A0A1M6I9F2</accession>